<evidence type="ECO:0000256" key="2">
    <source>
        <dbReference type="ARBA" id="ARBA00009820"/>
    </source>
</evidence>
<proteinExistence type="inferred from homology"/>
<dbReference type="InterPro" id="IPR011042">
    <property type="entry name" value="6-blade_b-propeller_TolB-like"/>
</dbReference>
<dbReference type="Proteomes" id="UP000033731">
    <property type="component" value="Unassembled WGS sequence"/>
</dbReference>
<evidence type="ECO:0000256" key="1">
    <source>
        <dbReference type="ARBA" id="ARBA00004418"/>
    </source>
</evidence>
<comment type="caution">
    <text evidence="7">The sequence shown here is derived from an EMBL/GenBank/DDBJ whole genome shotgun (WGS) entry which is preliminary data.</text>
</comment>
<accession>A0A095BFE9</accession>
<evidence type="ECO:0000313" key="8">
    <source>
        <dbReference type="Proteomes" id="UP000033731"/>
    </source>
</evidence>
<dbReference type="EMBL" id="JMTK01000002">
    <property type="protein sequence ID" value="KJZ81906.1"/>
    <property type="molecule type" value="Genomic_DNA"/>
</dbReference>
<name>A0A095BFE9_9HYPH</name>
<dbReference type="Gene3D" id="3.40.50.10070">
    <property type="entry name" value="TolB, N-terminal domain"/>
    <property type="match status" value="1"/>
</dbReference>
<reference evidence="7 8" key="1">
    <citation type="journal article" date="2015" name="Phytopathology">
        <title>Genomes of Candidatus Liberibacter solanacearum haplotype A from New Zealand and the USA suggest significant genome plasticity in the species.</title>
        <authorList>
            <person name="Thompson S.M."/>
            <person name="Johnson C.P."/>
            <person name="Lu A.Y."/>
            <person name="Frampton R.A."/>
            <person name="Sullivan K.L."/>
            <person name="Fiers M.W."/>
            <person name="Crowhurst R.N."/>
            <person name="Pitman A.R."/>
            <person name="Scott I."/>
            <person name="Gudmestad N.C."/>
            <person name="Smith G.R."/>
        </authorList>
    </citation>
    <scope>NUCLEOTIDE SEQUENCE [LARGE SCALE GENOMIC DNA]</scope>
    <source>
        <strain evidence="7 8">LsoNZ1</strain>
    </source>
</reference>
<evidence type="ECO:0000256" key="4">
    <source>
        <dbReference type="ARBA" id="ARBA00022764"/>
    </source>
</evidence>
<keyword evidence="4" id="KW-0574">Periplasm</keyword>
<dbReference type="NCBIfam" id="TIGR02800">
    <property type="entry name" value="propeller_TolB"/>
    <property type="match status" value="1"/>
</dbReference>
<dbReference type="GO" id="GO:0042597">
    <property type="term" value="C:periplasmic space"/>
    <property type="evidence" value="ECO:0007669"/>
    <property type="project" value="UniProtKB-SubCell"/>
</dbReference>
<feature type="signal peptide" evidence="5">
    <location>
        <begin position="1"/>
        <end position="22"/>
    </location>
</feature>
<dbReference type="RefSeq" id="WP_034441984.1">
    <property type="nucleotide sequence ID" value="NZ_JMTK01000002.1"/>
</dbReference>
<dbReference type="PANTHER" id="PTHR36842:SF1">
    <property type="entry name" value="PROTEIN TOLB"/>
    <property type="match status" value="1"/>
</dbReference>
<dbReference type="Pfam" id="PF04052">
    <property type="entry name" value="TolB_N"/>
    <property type="match status" value="1"/>
</dbReference>
<dbReference type="Pfam" id="PF07676">
    <property type="entry name" value="PD40"/>
    <property type="match status" value="4"/>
</dbReference>
<comment type="subcellular location">
    <subcellularLocation>
        <location evidence="1">Periplasm</location>
    </subcellularLocation>
</comment>
<sequence>MNVKICLLLVLVSGFFSVPVQALVKVNVNNSDYSPVSIAVTDFVSLDELGGKFSEVISKNLQKSDVFTQIPQGSFKQKITNPDITPRFHDWQSLGAQVLVMGRVIKEGKDRLRVEFRLWDIKDRKQILGKKFFASPVDWRRLAHIISDEIYQNITGEKSYFNTRLLFVSESIVSGVIKNRLCLMDQDGFNVRYLTPNSDRILFTPQFSPKQQKVAYASYDDEDILKVYLMDIRIDRAPKRIGNFRGMNISPRFSLDGNRIIMGVQREGAIDLYNVDVHSYAFKRLTNTLFANISPSYSPDSSQIVFESDREGKQQLYVMRSDGSDRRRISQDKDAFYFDPSWSPNDNIIAFTKFSEGKFAIGVMRVDGSQERILVTDFNLQTPIWSPNGRSLIFARKKMDDIGSKLYSINLNGRNEMLINTPAYALDPHWVALVD</sequence>
<dbReference type="PANTHER" id="PTHR36842">
    <property type="entry name" value="PROTEIN TOLB HOMOLOG"/>
    <property type="match status" value="1"/>
</dbReference>
<feature type="domain" description="TolB N-terminal" evidence="6">
    <location>
        <begin position="25"/>
        <end position="126"/>
    </location>
</feature>
<keyword evidence="8" id="KW-1185">Reference proteome</keyword>
<dbReference type="AlphaFoldDB" id="A0A095BFE9"/>
<gene>
    <name evidence="7" type="ORF">DJ66_0635</name>
</gene>
<protein>
    <submittedName>
        <fullName evidence="7">TolB protein</fullName>
    </submittedName>
</protein>
<dbReference type="PATRIC" id="fig|556287.9.peg.659"/>
<dbReference type="InterPro" id="IPR014167">
    <property type="entry name" value="Tol-Pal_TolB"/>
</dbReference>
<dbReference type="InterPro" id="IPR011659">
    <property type="entry name" value="WD40"/>
</dbReference>
<feature type="chain" id="PRO_5014647342" evidence="5">
    <location>
        <begin position="23"/>
        <end position="435"/>
    </location>
</feature>
<organism evidence="7 8">
    <name type="scientific">Candidatus Liberibacter solanacearum</name>
    <dbReference type="NCBI Taxonomy" id="556287"/>
    <lineage>
        <taxon>Bacteria</taxon>
        <taxon>Pseudomonadati</taxon>
        <taxon>Pseudomonadota</taxon>
        <taxon>Alphaproteobacteria</taxon>
        <taxon>Hyphomicrobiales</taxon>
        <taxon>Rhizobiaceae</taxon>
        <taxon>Liberibacter</taxon>
    </lineage>
</organism>
<dbReference type="SUPFAM" id="SSF52964">
    <property type="entry name" value="TolB, N-terminal domain"/>
    <property type="match status" value="1"/>
</dbReference>
<dbReference type="InterPro" id="IPR007195">
    <property type="entry name" value="TolB_N"/>
</dbReference>
<dbReference type="SUPFAM" id="SSF69304">
    <property type="entry name" value="Tricorn protease N-terminal domain"/>
    <property type="match status" value="1"/>
</dbReference>
<evidence type="ECO:0000256" key="5">
    <source>
        <dbReference type="SAM" id="SignalP"/>
    </source>
</evidence>
<dbReference type="Gene3D" id="2.120.10.30">
    <property type="entry name" value="TolB, C-terminal domain"/>
    <property type="match status" value="1"/>
</dbReference>
<evidence type="ECO:0000313" key="7">
    <source>
        <dbReference type="EMBL" id="KJZ81906.1"/>
    </source>
</evidence>
<keyword evidence="3 5" id="KW-0732">Signal</keyword>
<evidence type="ECO:0000259" key="6">
    <source>
        <dbReference type="Pfam" id="PF04052"/>
    </source>
</evidence>
<evidence type="ECO:0000256" key="3">
    <source>
        <dbReference type="ARBA" id="ARBA00022729"/>
    </source>
</evidence>
<dbReference type="GO" id="GO:0017038">
    <property type="term" value="P:protein import"/>
    <property type="evidence" value="ECO:0007669"/>
    <property type="project" value="InterPro"/>
</dbReference>
<comment type="similarity">
    <text evidence="2">Belongs to the TolB family.</text>
</comment>